<protein>
    <submittedName>
        <fullName evidence="4">Sulfatase-like hydrolase/transferase</fullName>
    </submittedName>
</protein>
<proteinExistence type="predicted"/>
<dbReference type="PANTHER" id="PTHR45953:SF1">
    <property type="entry name" value="IDURONATE 2-SULFATASE"/>
    <property type="match status" value="1"/>
</dbReference>
<reference evidence="4 5" key="1">
    <citation type="submission" date="2019-10" db="EMBL/GenBank/DDBJ databases">
        <title>Description of Paenibacillus humi sp. nov.</title>
        <authorList>
            <person name="Carlier A."/>
            <person name="Qi S."/>
        </authorList>
    </citation>
    <scope>NUCLEOTIDE SEQUENCE [LARGE SCALE GENOMIC DNA]</scope>
    <source>
        <strain evidence="4 5">LMG 31461</strain>
    </source>
</reference>
<organism evidence="4 5">
    <name type="scientific">Paenibacillus plantarum</name>
    <dbReference type="NCBI Taxonomy" id="2654975"/>
    <lineage>
        <taxon>Bacteria</taxon>
        <taxon>Bacillati</taxon>
        <taxon>Bacillota</taxon>
        <taxon>Bacilli</taxon>
        <taxon>Bacillales</taxon>
        <taxon>Paenibacillaceae</taxon>
        <taxon>Paenibacillus</taxon>
    </lineage>
</organism>
<evidence type="ECO:0000256" key="2">
    <source>
        <dbReference type="ARBA" id="ARBA00022801"/>
    </source>
</evidence>
<sequence length="482" mass="55897">MTNQNQNQKPNVIIIMADQLRYDAIGQFTPHLNELKKESVVFNRAYCASPICVPARGAFFTGRYPNETGCLINPWAEQDRMNGMVKEGIPHLYQLMEQQWDSWHTGKQHLFYNFKPEQQSESQTHWNTEADYMDYLKEHGKQAPGGPRFTGLVPEMVTGRHTTVKSYSIPFMDRYTEGLDYFFDGYITNRSLDALASRNKEKPLFLSTMFLAPHPPYHLPEPWYSMIGEEEFELPDNVGVWYPDQSPLQMYNLTGVLGTRYSREEWRSIWAKYLGLVNLLDDGVGRIIEELKKRNLYDNSLIIFTSDHGEMLGSHRLWQKFCMYEESVRTPLWIKFPDGFVPSVNEVNETVSSLDVLPTLCEFLGLDKPESLSGKSLMPLIRGVKQDKEAIYIQYDGNGSLGNFQRCIVKGRYKLIVDLFKDETYLELYDVVADPQETINLAVLGSHDDELNQLMALLKKHMELTGDHIEMNEELLRRRLRR</sequence>
<evidence type="ECO:0000313" key="4">
    <source>
        <dbReference type="EMBL" id="NOU62481.1"/>
    </source>
</evidence>
<dbReference type="InterPro" id="IPR017850">
    <property type="entry name" value="Alkaline_phosphatase_core_sf"/>
</dbReference>
<dbReference type="Proteomes" id="UP000653578">
    <property type="component" value="Unassembled WGS sequence"/>
</dbReference>
<gene>
    <name evidence="4" type="ORF">GC096_00280</name>
</gene>
<keyword evidence="2" id="KW-0378">Hydrolase</keyword>
<dbReference type="EMBL" id="WHNY01000004">
    <property type="protein sequence ID" value="NOU62481.1"/>
    <property type="molecule type" value="Genomic_DNA"/>
</dbReference>
<dbReference type="Gene3D" id="3.40.720.10">
    <property type="entry name" value="Alkaline Phosphatase, subunit A"/>
    <property type="match status" value="1"/>
</dbReference>
<dbReference type="SUPFAM" id="SSF53649">
    <property type="entry name" value="Alkaline phosphatase-like"/>
    <property type="match status" value="1"/>
</dbReference>
<comment type="caution">
    <text evidence="4">The sequence shown here is derived from an EMBL/GenBank/DDBJ whole genome shotgun (WGS) entry which is preliminary data.</text>
</comment>
<accession>A0ABX1X2L2</accession>
<dbReference type="PANTHER" id="PTHR45953">
    <property type="entry name" value="IDURONATE 2-SULFATASE"/>
    <property type="match status" value="1"/>
</dbReference>
<evidence type="ECO:0000256" key="1">
    <source>
        <dbReference type="ARBA" id="ARBA00022723"/>
    </source>
</evidence>
<evidence type="ECO:0000259" key="3">
    <source>
        <dbReference type="Pfam" id="PF00884"/>
    </source>
</evidence>
<keyword evidence="5" id="KW-1185">Reference proteome</keyword>
<evidence type="ECO:0000313" key="5">
    <source>
        <dbReference type="Proteomes" id="UP000653578"/>
    </source>
</evidence>
<dbReference type="InterPro" id="IPR000917">
    <property type="entry name" value="Sulfatase_N"/>
</dbReference>
<dbReference type="RefSeq" id="WP_171628302.1">
    <property type="nucleotide sequence ID" value="NZ_WHNY01000004.1"/>
</dbReference>
<dbReference type="Pfam" id="PF00884">
    <property type="entry name" value="Sulfatase"/>
    <property type="match status" value="1"/>
</dbReference>
<name>A0ABX1X2L2_9BACL</name>
<keyword evidence="1" id="KW-0479">Metal-binding</keyword>
<feature type="domain" description="Sulfatase N-terminal" evidence="3">
    <location>
        <begin position="10"/>
        <end position="365"/>
    </location>
</feature>